<sequence>MLIVFSRFRMSKKQLPGFLF</sequence>
<name>A6JRZ8_RAT</name>
<reference evidence="1 2" key="1">
    <citation type="submission" date="2005-09" db="EMBL/GenBank/DDBJ databases">
        <authorList>
            <person name="Mural R.J."/>
            <person name="Li P.W."/>
            <person name="Adams M.D."/>
            <person name="Amanatides P.G."/>
            <person name="Baden-Tillson H."/>
            <person name="Barnstead M."/>
            <person name="Chin S.H."/>
            <person name="Dew I."/>
            <person name="Evans C.A."/>
            <person name="Ferriera S."/>
            <person name="Flanigan M."/>
            <person name="Fosler C."/>
            <person name="Glodek A."/>
            <person name="Gu Z."/>
            <person name="Holt R.A."/>
            <person name="Jennings D."/>
            <person name="Kraft C.L."/>
            <person name="Lu F."/>
            <person name="Nguyen T."/>
            <person name="Nusskern D.R."/>
            <person name="Pfannkoch C.M."/>
            <person name="Sitter C."/>
            <person name="Sutton G.G."/>
            <person name="Venter J.C."/>
            <person name="Wang Z."/>
            <person name="Woodage T."/>
            <person name="Zheng X.H."/>
            <person name="Zhong F."/>
        </authorList>
    </citation>
    <scope>NUCLEOTIDE SEQUENCE [LARGE SCALE GENOMIC DNA]</scope>
    <source>
        <strain>BN</strain>
        <strain evidence="2">Sprague-Dawley</strain>
    </source>
</reference>
<dbReference type="EMBL" id="CH473999">
    <property type="protein sequence ID" value="EDL78109.1"/>
    <property type="molecule type" value="Genomic_DNA"/>
</dbReference>
<proteinExistence type="predicted"/>
<evidence type="ECO:0000313" key="2">
    <source>
        <dbReference type="Proteomes" id="UP000234681"/>
    </source>
</evidence>
<accession>A6JRZ8</accession>
<evidence type="ECO:0000313" key="1">
    <source>
        <dbReference type="EMBL" id="EDL78109.1"/>
    </source>
</evidence>
<organism evidence="1 2">
    <name type="scientific">Rattus norvegicus</name>
    <name type="common">Rat</name>
    <dbReference type="NCBI Taxonomy" id="10116"/>
    <lineage>
        <taxon>Eukaryota</taxon>
        <taxon>Metazoa</taxon>
        <taxon>Chordata</taxon>
        <taxon>Craniata</taxon>
        <taxon>Vertebrata</taxon>
        <taxon>Euteleostomi</taxon>
        <taxon>Mammalia</taxon>
        <taxon>Eutheria</taxon>
        <taxon>Euarchontoglires</taxon>
        <taxon>Glires</taxon>
        <taxon>Rodentia</taxon>
        <taxon>Myomorpha</taxon>
        <taxon>Muroidea</taxon>
        <taxon>Muridae</taxon>
        <taxon>Murinae</taxon>
        <taxon>Rattus</taxon>
    </lineage>
</organism>
<gene>
    <name evidence="1" type="ORF">rCG_36562</name>
</gene>
<dbReference type="Proteomes" id="UP000234681">
    <property type="component" value="Chromosome 11"/>
</dbReference>
<protein>
    <submittedName>
        <fullName evidence="1">RCG36562</fullName>
    </submittedName>
</protein>
<dbReference type="AlphaFoldDB" id="A6JRZ8"/>